<dbReference type="OrthoDB" id="72772at2759"/>
<dbReference type="PANTHER" id="PTHR15157:SF5">
    <property type="entry name" value="UV RADIATION RESISTANCE-ASSOCIATED GENE PROTEIN"/>
    <property type="match status" value="1"/>
</dbReference>
<dbReference type="GO" id="GO:0035493">
    <property type="term" value="P:SNARE complex assembly"/>
    <property type="evidence" value="ECO:0007669"/>
    <property type="project" value="TreeGrafter"/>
</dbReference>
<evidence type="ECO:0000256" key="1">
    <source>
        <dbReference type="ARBA" id="ARBA00023054"/>
    </source>
</evidence>
<proteinExistence type="predicted"/>
<dbReference type="Proteomes" id="UP000697127">
    <property type="component" value="Unassembled WGS sequence"/>
</dbReference>
<dbReference type="EMBL" id="PUHW01000007">
    <property type="protein sequence ID" value="KAG0691152.1"/>
    <property type="molecule type" value="Genomic_DNA"/>
</dbReference>
<organism evidence="2 3">
    <name type="scientific">Pichia californica</name>
    <dbReference type="NCBI Taxonomy" id="460514"/>
    <lineage>
        <taxon>Eukaryota</taxon>
        <taxon>Fungi</taxon>
        <taxon>Dikarya</taxon>
        <taxon>Ascomycota</taxon>
        <taxon>Saccharomycotina</taxon>
        <taxon>Pichiomycetes</taxon>
        <taxon>Pichiales</taxon>
        <taxon>Pichiaceae</taxon>
        <taxon>Pichia</taxon>
    </lineage>
</organism>
<name>A0A9P6WQ08_9ASCO</name>
<dbReference type="PANTHER" id="PTHR15157">
    <property type="entry name" value="UV RADIATION RESISTANCE-ASSOCIATED GENE PROTEIN"/>
    <property type="match status" value="1"/>
</dbReference>
<evidence type="ECO:0000313" key="2">
    <source>
        <dbReference type="EMBL" id="KAG0691152.1"/>
    </source>
</evidence>
<dbReference type="AlphaFoldDB" id="A0A9P6WQ08"/>
<dbReference type="GO" id="GO:0000149">
    <property type="term" value="F:SNARE binding"/>
    <property type="evidence" value="ECO:0007669"/>
    <property type="project" value="TreeGrafter"/>
</dbReference>
<accession>A0A9P6WQ08</accession>
<keyword evidence="1" id="KW-0175">Coiled coil</keyword>
<comment type="caution">
    <text evidence="2">The sequence shown here is derived from an EMBL/GenBank/DDBJ whole genome shotgun (WGS) entry which is preliminary data.</text>
</comment>
<gene>
    <name evidence="2" type="ORF">C6P40_004758</name>
</gene>
<evidence type="ECO:0000313" key="3">
    <source>
        <dbReference type="Proteomes" id="UP000697127"/>
    </source>
</evidence>
<dbReference type="GO" id="GO:0005768">
    <property type="term" value="C:endosome"/>
    <property type="evidence" value="ECO:0007669"/>
    <property type="project" value="TreeGrafter"/>
</dbReference>
<protein>
    <submittedName>
        <fullName evidence="2">Uncharacterized protein</fullName>
    </submittedName>
</protein>
<reference evidence="2" key="1">
    <citation type="submission" date="2020-11" db="EMBL/GenBank/DDBJ databases">
        <title>Kefir isolates.</title>
        <authorList>
            <person name="Marcisauskas S."/>
            <person name="Kim Y."/>
            <person name="Blasche S."/>
        </authorList>
    </citation>
    <scope>NUCLEOTIDE SEQUENCE</scope>
    <source>
        <strain evidence="2">Olga-1</strain>
    </source>
</reference>
<keyword evidence="3" id="KW-1185">Reference proteome</keyword>
<sequence>MTSVPYLKGETLWSNHTSHNDTDQVLSEYSRSSIPPKLLEIRHIKSIIIRHIGSESNYLCKTSSDIFEMKKSKKMDKIFSANSNDTNKSQNTLPELHPQNISTKLSNKIIRKGKSSYNLTKKYDSNTSNISKRRPQNTAIDDNFLSVQAPIVNSSFFEPIEIRRQHESQQINEDNFFHCFYTINEFFNIENPYFISRVFPYYAEIADELEIHVFAKSATVNLYIQRSSNSWKLFKQYHIKLSLLVNLGDDLESIENSLRHINNILLLRLADGCYYILPNESIPLSTIRSLKENYTEKIIEKFDNFQYSETSCSYDQIMTINNLSRCIHDLLHTNQTLDSRISEELKKEDGLHKILDTQNTIQSLNIHLQEVLETKLSHSYQLNSRITQLKKKRDTLKACILQLKYPPVTKSSETCIGIATKTSEIQEENLKLITQINLEKSRIASIIQFIFPMKPIKGKHDFSLFQTCFPASLIPRTKGLDESEHNTIIPISIVSSTIIQRLTQISRPHSERLNSLLGHIAMIVLTVADIFNIPLRYPIRELGSNSYINDTISNFNAIVSTPKIGRPLDDISIAKSTTIYPLFICQNATLAVKFTYALLLLRKNLEQLYEVEGIVKIEEFNLLIACKIWLTCVEGYADDGVDFNEDIVEEDIETLTDNVRFMESNNSRDKTPESNGVDIQQDASEYGDKLSPLLSGTNLNDGNRRISASSGLSKISNPSILSGMSRDSTVSGVSAVSAVSNASYIVSKYNQKLQSEERIKHIKKHLLKGGGDKI</sequence>
<dbReference type="GO" id="GO:0000323">
    <property type="term" value="C:lytic vacuole"/>
    <property type="evidence" value="ECO:0007669"/>
    <property type="project" value="TreeGrafter"/>
</dbReference>